<dbReference type="AlphaFoldDB" id="A0A812LJ94"/>
<name>A0A812LJ94_SYMPI</name>
<dbReference type="EMBL" id="CAJNIZ010005770">
    <property type="protein sequence ID" value="CAE7244357.1"/>
    <property type="molecule type" value="Genomic_DNA"/>
</dbReference>
<dbReference type="Proteomes" id="UP000649617">
    <property type="component" value="Unassembled WGS sequence"/>
</dbReference>
<gene>
    <name evidence="2" type="ORF">SPIL2461_LOCUS4398</name>
</gene>
<keyword evidence="3" id="KW-1185">Reference proteome</keyword>
<proteinExistence type="predicted"/>
<accession>A0A812LJ94</accession>
<evidence type="ECO:0000256" key="1">
    <source>
        <dbReference type="SAM" id="MobiDB-lite"/>
    </source>
</evidence>
<feature type="non-terminal residue" evidence="2">
    <location>
        <position position="88"/>
    </location>
</feature>
<comment type="caution">
    <text evidence="2">The sequence shown here is derived from an EMBL/GenBank/DDBJ whole genome shotgun (WGS) entry which is preliminary data.</text>
</comment>
<feature type="region of interest" description="Disordered" evidence="1">
    <location>
        <begin position="1"/>
        <end position="31"/>
    </location>
</feature>
<sequence>KWFAPGEALPPGYVITAHPEGHTTPQETDNVTEKARDWISAVKQRPFDFKNPGAPDVLSEAKTLIARLETMGWKGSVRTSGPDVPVSP</sequence>
<protein>
    <submittedName>
        <fullName evidence="2">Uncharacterized protein</fullName>
    </submittedName>
</protein>
<organism evidence="2 3">
    <name type="scientific">Symbiodinium pilosum</name>
    <name type="common">Dinoflagellate</name>
    <dbReference type="NCBI Taxonomy" id="2952"/>
    <lineage>
        <taxon>Eukaryota</taxon>
        <taxon>Sar</taxon>
        <taxon>Alveolata</taxon>
        <taxon>Dinophyceae</taxon>
        <taxon>Suessiales</taxon>
        <taxon>Symbiodiniaceae</taxon>
        <taxon>Symbiodinium</taxon>
    </lineage>
</organism>
<evidence type="ECO:0000313" key="2">
    <source>
        <dbReference type="EMBL" id="CAE7244357.1"/>
    </source>
</evidence>
<reference evidence="2" key="1">
    <citation type="submission" date="2021-02" db="EMBL/GenBank/DDBJ databases">
        <authorList>
            <person name="Dougan E. K."/>
            <person name="Rhodes N."/>
            <person name="Thang M."/>
            <person name="Chan C."/>
        </authorList>
    </citation>
    <scope>NUCLEOTIDE SEQUENCE</scope>
</reference>
<evidence type="ECO:0000313" key="3">
    <source>
        <dbReference type="Proteomes" id="UP000649617"/>
    </source>
</evidence>
<feature type="non-terminal residue" evidence="2">
    <location>
        <position position="1"/>
    </location>
</feature>